<feature type="region of interest" description="Disordered" evidence="1">
    <location>
        <begin position="422"/>
        <end position="475"/>
    </location>
</feature>
<dbReference type="PROSITE" id="PS50132">
    <property type="entry name" value="RGS"/>
    <property type="match status" value="1"/>
</dbReference>
<dbReference type="InterPro" id="IPR016137">
    <property type="entry name" value="RGS"/>
</dbReference>
<dbReference type="SUPFAM" id="SSF48097">
    <property type="entry name" value="Regulator of G-protein signaling, RGS"/>
    <property type="match status" value="1"/>
</dbReference>
<dbReference type="InterPro" id="IPR036305">
    <property type="entry name" value="RGS_sf"/>
</dbReference>
<dbReference type="InterPro" id="IPR000008">
    <property type="entry name" value="C2_dom"/>
</dbReference>
<reference evidence="4" key="1">
    <citation type="submission" date="2020-04" db="EMBL/GenBank/DDBJ databases">
        <authorList>
            <person name="Neveu A P."/>
        </authorList>
    </citation>
    <scope>NUCLEOTIDE SEQUENCE</scope>
    <source>
        <tissue evidence="4">Whole embryo</tissue>
    </source>
</reference>
<accession>A0A6F9DIH8</accession>
<protein>
    <submittedName>
        <fullName evidence="4">Uncharacterized protein LOC100182918</fullName>
    </submittedName>
</protein>
<name>A0A6F9DIH8_9ASCI</name>
<dbReference type="PANTHER" id="PTHR10845">
    <property type="entry name" value="REGULATOR OF G PROTEIN SIGNALING"/>
    <property type="match status" value="1"/>
</dbReference>
<feature type="compositionally biased region" description="Low complexity" evidence="1">
    <location>
        <begin position="448"/>
        <end position="464"/>
    </location>
</feature>
<dbReference type="AlphaFoldDB" id="A0A6F9DIH8"/>
<dbReference type="PRINTS" id="PR01301">
    <property type="entry name" value="RGSPROTEIN"/>
</dbReference>
<dbReference type="FunFam" id="1.10.167.10:FF:000001">
    <property type="entry name" value="Putative regulator of g-protein signaling 12"/>
    <property type="match status" value="1"/>
</dbReference>
<organism evidence="4">
    <name type="scientific">Phallusia mammillata</name>
    <dbReference type="NCBI Taxonomy" id="59560"/>
    <lineage>
        <taxon>Eukaryota</taxon>
        <taxon>Metazoa</taxon>
        <taxon>Chordata</taxon>
        <taxon>Tunicata</taxon>
        <taxon>Ascidiacea</taxon>
        <taxon>Phlebobranchia</taxon>
        <taxon>Ascidiidae</taxon>
        <taxon>Phallusia</taxon>
    </lineage>
</organism>
<evidence type="ECO:0000259" key="2">
    <source>
        <dbReference type="PROSITE" id="PS50004"/>
    </source>
</evidence>
<proteinExistence type="evidence at transcript level"/>
<dbReference type="InterPro" id="IPR035892">
    <property type="entry name" value="C2_domain_sf"/>
</dbReference>
<feature type="compositionally biased region" description="Basic residues" evidence="1">
    <location>
        <begin position="299"/>
        <end position="308"/>
    </location>
</feature>
<dbReference type="Gene3D" id="2.60.40.150">
    <property type="entry name" value="C2 domain"/>
    <property type="match status" value="1"/>
</dbReference>
<feature type="region of interest" description="Disordered" evidence="1">
    <location>
        <begin position="285"/>
        <end position="310"/>
    </location>
</feature>
<feature type="compositionally biased region" description="Basic and acidic residues" evidence="1">
    <location>
        <begin position="431"/>
        <end position="446"/>
    </location>
</feature>
<feature type="domain" description="C2" evidence="2">
    <location>
        <begin position="27"/>
        <end position="152"/>
    </location>
</feature>
<feature type="domain" description="RGS" evidence="3">
    <location>
        <begin position="586"/>
        <end position="695"/>
    </location>
</feature>
<dbReference type="Gene3D" id="1.10.167.10">
    <property type="entry name" value="Regulator of G-protein Signalling 4, domain 2"/>
    <property type="match status" value="1"/>
</dbReference>
<feature type="region of interest" description="Disordered" evidence="1">
    <location>
        <begin position="322"/>
        <end position="365"/>
    </location>
</feature>
<evidence type="ECO:0000259" key="3">
    <source>
        <dbReference type="PROSITE" id="PS50132"/>
    </source>
</evidence>
<dbReference type="PROSITE" id="PS50004">
    <property type="entry name" value="C2"/>
    <property type="match status" value="1"/>
</dbReference>
<gene>
    <name evidence="4" type="primary">LOC100182918-002</name>
</gene>
<dbReference type="PANTHER" id="PTHR10845:SF259">
    <property type="entry name" value="RGS DOMAIN-CONTAINING PROTEIN-RELATED"/>
    <property type="match status" value="1"/>
</dbReference>
<dbReference type="SMART" id="SM00315">
    <property type="entry name" value="RGS"/>
    <property type="match status" value="1"/>
</dbReference>
<dbReference type="EMBL" id="LR786904">
    <property type="protein sequence ID" value="CAB3262766.1"/>
    <property type="molecule type" value="mRNA"/>
</dbReference>
<dbReference type="Pfam" id="PF00615">
    <property type="entry name" value="RGS"/>
    <property type="match status" value="1"/>
</dbReference>
<evidence type="ECO:0000256" key="1">
    <source>
        <dbReference type="SAM" id="MobiDB-lite"/>
    </source>
</evidence>
<feature type="compositionally biased region" description="Basic and acidic residues" evidence="1">
    <location>
        <begin position="335"/>
        <end position="346"/>
    </location>
</feature>
<sequence length="703" mass="80068">MISSHPYVAKKSKTEILSFPVDMETCTRGQLKLVLCATSSKLTLTVLGLRSLPQSCVSRDLPTYVYLKVSLYPDHDNKIRHKTDVMPVENDAVTLHDSFSFNIGRRECNKRLLISAWSRQKQRCHDSANFIGCMSFGIRKIVAKQEVMQGWYYFLSESLGRKKHLTSKHISEDTYSSQSLRSSTLHVRTLNIYPQDVAPNNTNSRSLGRDRLYQENTSQHQANLNDQIYKTFSKKRVLGDFPVAPKRRRLYQDENLNRFTGDLHKTDNQHFTVGVAVGKRSCDVTKSRAPLKSGGRTPTGRRHVRRKSYSSTDLRVLQEAYRKNTTESNSAQKSQDSHHTADEELRSATLRVQRTHSAKIVKQPEMESSQEFVTASVVTKCTANVARRRKLCDVPASKRSVSCYGNPSLDQYPEHVIEQVTRGLSNSVKPQSKDPSRSPDYRDVGYHSETTSMSSVTSSDSDSGSSEEECRPVTKMADVRPVGFAKKLSTKSVTRNSSKTSVVESEVRKIGTMQSLKTWFNRNPDKVSDDCPRRKISTPTKSLSTGWLFRYKSAADQAISRQLKRSISLRNDTKKTCENCDVSARPLYEVLKSKGGVESFKAFLKGEYSDENLDFWLECESYKNVKTNRRQKMATKIFERFVKSGSPDEINIDDETRKMTQEGVSLPNATTFERAQQKIFDLMSRDSFRRFQMSELQKCKCNQ</sequence>
<evidence type="ECO:0000313" key="4">
    <source>
        <dbReference type="EMBL" id="CAB3262766.1"/>
    </source>
</evidence>
<dbReference type="InterPro" id="IPR044926">
    <property type="entry name" value="RGS_subdomain_2"/>
</dbReference>
<dbReference type="SUPFAM" id="SSF49562">
    <property type="entry name" value="C2 domain (Calcium/lipid-binding domain, CaLB)"/>
    <property type="match status" value="1"/>
</dbReference>